<proteinExistence type="predicted"/>
<evidence type="ECO:0000313" key="2">
    <source>
        <dbReference type="Proteomes" id="UP000682843"/>
    </source>
</evidence>
<accession>A0ABX8AI18</accession>
<protein>
    <recommendedName>
        <fullName evidence="3">Type II toxin-antitoxin system PemK/MazF family toxin</fullName>
    </recommendedName>
</protein>
<name>A0ABX8AI18_9BRAD</name>
<evidence type="ECO:0000313" key="1">
    <source>
        <dbReference type="EMBL" id="QUS42040.1"/>
    </source>
</evidence>
<sequence>MTSVPLKFGDFVWTLFPFDDAPEIPGPLPHAACVISVFKTREASRITTAKVPSQGLVVGVYTSSQIGKFGPRLPIGVIQVSKERATLAGQRKPFFIDVRKRAFIPFTREFFPRIDEPRHGIIGPADKTLAKEIFRQFQLVNERYSESILNLGPLRP</sequence>
<keyword evidence="2" id="KW-1185">Reference proteome</keyword>
<gene>
    <name evidence="1" type="ORF">RPMA_26845</name>
</gene>
<organism evidence="1 2">
    <name type="scientific">Tardiphaga alba</name>
    <dbReference type="NCBI Taxonomy" id="340268"/>
    <lineage>
        <taxon>Bacteria</taxon>
        <taxon>Pseudomonadati</taxon>
        <taxon>Pseudomonadota</taxon>
        <taxon>Alphaproteobacteria</taxon>
        <taxon>Hyphomicrobiales</taxon>
        <taxon>Nitrobacteraceae</taxon>
        <taxon>Tardiphaga</taxon>
    </lineage>
</organism>
<dbReference type="Proteomes" id="UP000682843">
    <property type="component" value="Chromosome"/>
</dbReference>
<reference evidence="1 2" key="1">
    <citation type="submission" date="2019-02" db="EMBL/GenBank/DDBJ databases">
        <title>Emended description of the genus Rhodopseudomonas and description of Rhodopseudomonas albus sp. nov., a non-phototrophic, heavy-metal-tolerant bacterium isolated from garden soil.</title>
        <authorList>
            <person name="Bao Z."/>
            <person name="Cao W.W."/>
            <person name="Sato Y."/>
            <person name="Nishizawa T."/>
            <person name="Zhao J."/>
            <person name="Guo Y."/>
            <person name="Ohta H."/>
        </authorList>
    </citation>
    <scope>NUCLEOTIDE SEQUENCE [LARGE SCALE GENOMIC DNA]</scope>
    <source>
        <strain evidence="1 2">SK50-23</strain>
    </source>
</reference>
<dbReference type="EMBL" id="CP036498">
    <property type="protein sequence ID" value="QUS42040.1"/>
    <property type="molecule type" value="Genomic_DNA"/>
</dbReference>
<evidence type="ECO:0008006" key="3">
    <source>
        <dbReference type="Google" id="ProtNLM"/>
    </source>
</evidence>
<dbReference type="RefSeq" id="WP_211910775.1">
    <property type="nucleotide sequence ID" value="NZ_CP036498.1"/>
</dbReference>